<dbReference type="KEGG" id="ctp:CTRG_06012"/>
<gene>
    <name evidence="2" type="ORF">CTRG_06012</name>
</gene>
<dbReference type="VEuPathDB" id="FungiDB:CTRG_06012"/>
<feature type="region of interest" description="Disordered" evidence="1">
    <location>
        <begin position="63"/>
        <end position="100"/>
    </location>
</feature>
<sequence>MPSSGFLFFAVVHGAHTDYITFHTQTAVVNLFIEVSYKQEKKRMKISFFLWFRFKFNFFKKENKNKNKNRNKTPPLPPSLPPRLPRLPPPPPSSHAQRREVKKKFTIFQTIEGKNTSTKKFHLIYIN</sequence>
<dbReference type="RefSeq" id="XP_002546534.1">
    <property type="nucleotide sequence ID" value="XM_002546488.1"/>
</dbReference>
<dbReference type="HOGENOM" id="CLU_1970250_0_0_1"/>
<dbReference type="AlphaFoldDB" id="C5MIW9"/>
<protein>
    <submittedName>
        <fullName evidence="2">Uncharacterized protein</fullName>
    </submittedName>
</protein>
<dbReference type="EMBL" id="GG692405">
    <property type="protein sequence ID" value="EER30228.1"/>
    <property type="molecule type" value="Genomic_DNA"/>
</dbReference>
<dbReference type="Proteomes" id="UP000002037">
    <property type="component" value="Unassembled WGS sequence"/>
</dbReference>
<evidence type="ECO:0000313" key="2">
    <source>
        <dbReference type="EMBL" id="EER30228.1"/>
    </source>
</evidence>
<evidence type="ECO:0000256" key="1">
    <source>
        <dbReference type="SAM" id="MobiDB-lite"/>
    </source>
</evidence>
<feature type="compositionally biased region" description="Pro residues" evidence="1">
    <location>
        <begin position="74"/>
        <end position="93"/>
    </location>
</feature>
<accession>C5MIW9</accession>
<reference evidence="2 3" key="1">
    <citation type="journal article" date="2009" name="Nature">
        <title>Evolution of pathogenicity and sexual reproduction in eight Candida genomes.</title>
        <authorList>
            <person name="Butler G."/>
            <person name="Rasmussen M.D."/>
            <person name="Lin M.F."/>
            <person name="Santos M.A."/>
            <person name="Sakthikumar S."/>
            <person name="Munro C.A."/>
            <person name="Rheinbay E."/>
            <person name="Grabherr M."/>
            <person name="Forche A."/>
            <person name="Reedy J.L."/>
            <person name="Agrafioti I."/>
            <person name="Arnaud M.B."/>
            <person name="Bates S."/>
            <person name="Brown A.J."/>
            <person name="Brunke S."/>
            <person name="Costanzo M.C."/>
            <person name="Fitzpatrick D.A."/>
            <person name="de Groot P.W."/>
            <person name="Harris D."/>
            <person name="Hoyer L.L."/>
            <person name="Hube B."/>
            <person name="Klis F.M."/>
            <person name="Kodira C."/>
            <person name="Lennard N."/>
            <person name="Logue M.E."/>
            <person name="Martin R."/>
            <person name="Neiman A.M."/>
            <person name="Nikolaou E."/>
            <person name="Quail M.A."/>
            <person name="Quinn J."/>
            <person name="Santos M.C."/>
            <person name="Schmitzberger F.F."/>
            <person name="Sherlock G."/>
            <person name="Shah P."/>
            <person name="Silverstein K.A."/>
            <person name="Skrzypek M.S."/>
            <person name="Soll D."/>
            <person name="Staggs R."/>
            <person name="Stansfield I."/>
            <person name="Stumpf M.P."/>
            <person name="Sudbery P.E."/>
            <person name="Srikantha T."/>
            <person name="Zeng Q."/>
            <person name="Berman J."/>
            <person name="Berriman M."/>
            <person name="Heitman J."/>
            <person name="Gow N.A."/>
            <person name="Lorenz M.C."/>
            <person name="Birren B.W."/>
            <person name="Kellis M."/>
            <person name="Cuomo C.A."/>
        </authorList>
    </citation>
    <scope>NUCLEOTIDE SEQUENCE [LARGE SCALE GENOMIC DNA]</scope>
    <source>
        <strain evidence="3">ATCC MYA-3404 / T1</strain>
    </source>
</reference>
<name>C5MIW9_CANTT</name>
<organism evidence="2 3">
    <name type="scientific">Candida tropicalis (strain ATCC MYA-3404 / T1)</name>
    <name type="common">Yeast</name>
    <dbReference type="NCBI Taxonomy" id="294747"/>
    <lineage>
        <taxon>Eukaryota</taxon>
        <taxon>Fungi</taxon>
        <taxon>Dikarya</taxon>
        <taxon>Ascomycota</taxon>
        <taxon>Saccharomycotina</taxon>
        <taxon>Pichiomycetes</taxon>
        <taxon>Debaryomycetaceae</taxon>
        <taxon>Candida/Lodderomyces clade</taxon>
        <taxon>Candida</taxon>
    </lineage>
</organism>
<proteinExistence type="predicted"/>
<keyword evidence="3" id="KW-1185">Reference proteome</keyword>
<dbReference type="GeneID" id="8298583"/>
<evidence type="ECO:0000313" key="3">
    <source>
        <dbReference type="Proteomes" id="UP000002037"/>
    </source>
</evidence>